<protein>
    <submittedName>
        <fullName evidence="5">Twin-arginine translocation pathway signal</fullName>
    </submittedName>
</protein>
<evidence type="ECO:0000256" key="1">
    <source>
        <dbReference type="ARBA" id="ARBA00004370"/>
    </source>
</evidence>
<comment type="caution">
    <text evidence="5">The sequence shown here is derived from an EMBL/GenBank/DDBJ whole genome shotgun (WGS) entry which is preliminary data.</text>
</comment>
<dbReference type="EMBL" id="JAJNCO010000002">
    <property type="protein sequence ID" value="MCD2110366.1"/>
    <property type="molecule type" value="Genomic_DNA"/>
</dbReference>
<dbReference type="RefSeq" id="WP_174246937.1">
    <property type="nucleotide sequence ID" value="NZ_CP027557.1"/>
</dbReference>
<evidence type="ECO:0000256" key="2">
    <source>
        <dbReference type="ARBA" id="ARBA00023136"/>
    </source>
</evidence>
<dbReference type="AlphaFoldDB" id="A0AAW4XBN2"/>
<keyword evidence="4" id="KW-0812">Transmembrane</keyword>
<evidence type="ECO:0000256" key="4">
    <source>
        <dbReference type="SAM" id="Phobius"/>
    </source>
</evidence>
<name>A0AAW4XBN2_RHORH</name>
<reference evidence="5" key="1">
    <citation type="submission" date="2021-11" db="EMBL/GenBank/DDBJ databases">
        <title>Development of a sustainable strategy for remediation of hydrocarbon-contaminated territories based on the waste exchange concept.</title>
        <authorList>
            <person name="Elkin A."/>
        </authorList>
    </citation>
    <scope>NUCLEOTIDE SEQUENCE</scope>
    <source>
        <strain evidence="5">IEGM 757</strain>
    </source>
</reference>
<dbReference type="GO" id="GO:0016020">
    <property type="term" value="C:membrane"/>
    <property type="evidence" value="ECO:0007669"/>
    <property type="project" value="UniProtKB-SubCell"/>
</dbReference>
<evidence type="ECO:0000256" key="3">
    <source>
        <dbReference type="SAM" id="MobiDB-lite"/>
    </source>
</evidence>
<comment type="subcellular location">
    <subcellularLocation>
        <location evidence="1">Membrane</location>
    </subcellularLocation>
</comment>
<accession>A0AAW4XBN2</accession>
<keyword evidence="4" id="KW-1133">Transmembrane helix</keyword>
<dbReference type="PANTHER" id="PTHR37042">
    <property type="entry name" value="OUTER MEMBRANE PROTEIN RV1973"/>
    <property type="match status" value="1"/>
</dbReference>
<feature type="region of interest" description="Disordered" evidence="3">
    <location>
        <begin position="1"/>
        <end position="74"/>
    </location>
</feature>
<evidence type="ECO:0000313" key="6">
    <source>
        <dbReference type="Proteomes" id="UP001198630"/>
    </source>
</evidence>
<feature type="compositionally biased region" description="Basic and acidic residues" evidence="3">
    <location>
        <begin position="1"/>
        <end position="16"/>
    </location>
</feature>
<proteinExistence type="predicted"/>
<evidence type="ECO:0000313" key="5">
    <source>
        <dbReference type="EMBL" id="MCD2110366.1"/>
    </source>
</evidence>
<organism evidence="5 6">
    <name type="scientific">Rhodococcus rhodochrous</name>
    <dbReference type="NCBI Taxonomy" id="1829"/>
    <lineage>
        <taxon>Bacteria</taxon>
        <taxon>Bacillati</taxon>
        <taxon>Actinomycetota</taxon>
        <taxon>Actinomycetes</taxon>
        <taxon>Mycobacteriales</taxon>
        <taxon>Nocardiaceae</taxon>
        <taxon>Rhodococcus</taxon>
    </lineage>
</organism>
<feature type="transmembrane region" description="Helical" evidence="4">
    <location>
        <begin position="85"/>
        <end position="105"/>
    </location>
</feature>
<keyword evidence="2 4" id="KW-0472">Membrane</keyword>
<sequence length="238" mass="24740">MTDEKDDRVTLDKTTDDTVSDEAVSGKVSDEAVSGKVSDDAVSGKVSDDAVSGETEETGGSTAVEASPADPSDAEATKASYLPHIAIGLSVVALVFAVLVGWLAYGTAQQSAAETARTEARVAAEEQAVAMLAYTHDQVDAQTDAAAEGLTGDFRDEYTNLMKNIIAPGAKEKAISVQVSVQASSVVSADADSAVTLLFLNQITTSSENPEAVSSGSRVRVELEKQDGRWLVGRLTPI</sequence>
<dbReference type="PANTHER" id="PTHR37042:SF4">
    <property type="entry name" value="OUTER MEMBRANE PROTEIN RV1973"/>
    <property type="match status" value="1"/>
</dbReference>
<dbReference type="Proteomes" id="UP001198630">
    <property type="component" value="Unassembled WGS sequence"/>
</dbReference>
<gene>
    <name evidence="5" type="ORF">LQ384_04605</name>
</gene>